<dbReference type="GO" id="GO:0003677">
    <property type="term" value="F:DNA binding"/>
    <property type="evidence" value="ECO:0007669"/>
    <property type="project" value="InterPro"/>
</dbReference>
<evidence type="ECO:0008006" key="3">
    <source>
        <dbReference type="Google" id="ProtNLM"/>
    </source>
</evidence>
<comment type="caution">
    <text evidence="1">The sequence shown here is derived from an EMBL/GenBank/DDBJ whole genome shotgun (WGS) entry which is preliminary data.</text>
</comment>
<dbReference type="Gene3D" id="3.30.930.30">
    <property type="match status" value="1"/>
</dbReference>
<gene>
    <name evidence="1" type="ORF">GGR24_000464</name>
</gene>
<organism evidence="1 2">
    <name type="scientific">Hansschlegelia beijingensis</name>
    <dbReference type="NCBI Taxonomy" id="1133344"/>
    <lineage>
        <taxon>Bacteria</taxon>
        <taxon>Pseudomonadati</taxon>
        <taxon>Pseudomonadota</taxon>
        <taxon>Alphaproteobacteria</taxon>
        <taxon>Hyphomicrobiales</taxon>
        <taxon>Methylopilaceae</taxon>
        <taxon>Hansschlegelia</taxon>
    </lineage>
</organism>
<dbReference type="GO" id="GO:0006310">
    <property type="term" value="P:DNA recombination"/>
    <property type="evidence" value="ECO:0007669"/>
    <property type="project" value="InterPro"/>
</dbReference>
<evidence type="ECO:0000313" key="1">
    <source>
        <dbReference type="EMBL" id="MBB3971831.1"/>
    </source>
</evidence>
<dbReference type="InterPro" id="IPR001668">
    <property type="entry name" value="Mob_Pre"/>
</dbReference>
<keyword evidence="2" id="KW-1185">Reference proteome</keyword>
<name>A0A7W6CZA9_9HYPH</name>
<sequence>MPKFDFFHIIGYPRAARKTGDPKAHVAGIIAEAERQRHACRHVPSPMKPIRLFGGSPSEAAAEAIAQADHARDAIGRKVRIDAIVMFAAVASYPKQTSSVVSRDHGGRRRIVDPAFLAWKEAALKWAQKQFGSALKSAVLHLDEEYPHIHFFIVPPLLEGRLRHDLIHCGRAAIVAAREKSVVAGAPAPGSDRESKRAERLAYCTAMSGLLDDYHDAVGSRFGHERYGPRRRRRTREVHLTTRRLERERDKAIMDAKRRLQNRLIELRNEDEARLAAREAEAAEEFHRARRYRASMDAELAAQRSRGDNAEAALADALAILEAHGLSPSVVPRSCG</sequence>
<protein>
    <recommendedName>
        <fullName evidence="3">Plasmid recombination enzyme</fullName>
    </recommendedName>
</protein>
<proteinExistence type="predicted"/>
<dbReference type="RefSeq" id="WP_183393677.1">
    <property type="nucleotide sequence ID" value="NZ_JACIDR010000001.1"/>
</dbReference>
<dbReference type="Proteomes" id="UP000528964">
    <property type="component" value="Unassembled WGS sequence"/>
</dbReference>
<dbReference type="AlphaFoldDB" id="A0A7W6CZA9"/>
<dbReference type="EMBL" id="JACIDR010000001">
    <property type="protein sequence ID" value="MBB3971831.1"/>
    <property type="molecule type" value="Genomic_DNA"/>
</dbReference>
<accession>A0A7W6CZA9</accession>
<dbReference type="Pfam" id="PF01076">
    <property type="entry name" value="Mob_Pre"/>
    <property type="match status" value="1"/>
</dbReference>
<reference evidence="1 2" key="1">
    <citation type="submission" date="2020-08" db="EMBL/GenBank/DDBJ databases">
        <title>Genomic Encyclopedia of Type Strains, Phase IV (KMG-IV): sequencing the most valuable type-strain genomes for metagenomic binning, comparative biology and taxonomic classification.</title>
        <authorList>
            <person name="Goeker M."/>
        </authorList>
    </citation>
    <scope>NUCLEOTIDE SEQUENCE [LARGE SCALE GENOMIC DNA]</scope>
    <source>
        <strain evidence="1 2">DSM 25481</strain>
    </source>
</reference>
<evidence type="ECO:0000313" key="2">
    <source>
        <dbReference type="Proteomes" id="UP000528964"/>
    </source>
</evidence>